<reference evidence="1 2" key="1">
    <citation type="submission" date="2019-09" db="EMBL/GenBank/DDBJ databases">
        <title>Genome sequence of Hymenobacter sp. M3.</title>
        <authorList>
            <person name="Srinivasan S."/>
        </authorList>
    </citation>
    <scope>NUCLEOTIDE SEQUENCE [LARGE SCALE GENOMIC DNA]</scope>
    <source>
        <strain evidence="1 2">M3</strain>
    </source>
</reference>
<organism evidence="1 2">
    <name type="scientific">Hymenobacter busanensis</name>
    <dbReference type="NCBI Taxonomy" id="2607656"/>
    <lineage>
        <taxon>Bacteria</taxon>
        <taxon>Pseudomonadati</taxon>
        <taxon>Bacteroidota</taxon>
        <taxon>Cytophagia</taxon>
        <taxon>Cytophagales</taxon>
        <taxon>Hymenobacteraceae</taxon>
        <taxon>Hymenobacter</taxon>
    </lineage>
</organism>
<protein>
    <submittedName>
        <fullName evidence="1">Ferritin-like domain-containing protein</fullName>
    </submittedName>
</protein>
<keyword evidence="2" id="KW-1185">Reference proteome</keyword>
<comment type="caution">
    <text evidence="1">The sequence shown here is derived from an EMBL/GenBank/DDBJ whole genome shotgun (WGS) entry which is preliminary data.</text>
</comment>
<evidence type="ECO:0000313" key="2">
    <source>
        <dbReference type="Proteomes" id="UP000326380"/>
    </source>
</evidence>
<proteinExistence type="predicted"/>
<dbReference type="Proteomes" id="UP000326380">
    <property type="component" value="Unassembled WGS sequence"/>
</dbReference>
<gene>
    <name evidence="1" type="ORF">F0P96_06845</name>
</gene>
<dbReference type="RefSeq" id="WP_151078093.1">
    <property type="nucleotide sequence ID" value="NZ_CP047647.1"/>
</dbReference>
<name>A0A7L5A0H3_9BACT</name>
<accession>A0A7L5A0H3</accession>
<dbReference type="AlphaFoldDB" id="A0A7L5A0H3"/>
<dbReference type="EMBL" id="VTWU01000002">
    <property type="protein sequence ID" value="KAA9338544.1"/>
    <property type="molecule type" value="Genomic_DNA"/>
</dbReference>
<dbReference type="Pfam" id="PF13668">
    <property type="entry name" value="Ferritin_2"/>
    <property type="match status" value="1"/>
</dbReference>
<sequence length="229" mass="24049">MPNASFSSVEPARRRFLRSAGTAVAASLVLAACGDDNTPTPVPTVLSLGSGDMGLLSYFLRLKQVQAAFYEKVTTAPPASLPAAELDLLKEILLHKQIQRDYLANLLSQNSQNGLLTGVEISFSSLSLTTRAEVLEAARKFEDLGVAAMNGAGKYFSSTTFLAVASRLASVEARHATAVRDLIQPSSFAASDVVDAEGLGVSSTPTAVVTELNKYVSPLPFSAASLPNS</sequence>
<evidence type="ECO:0000313" key="1">
    <source>
        <dbReference type="EMBL" id="KAA9338544.1"/>
    </source>
</evidence>